<sequence length="195" mass="23082">MMFDYEYYLKNINNYESVINNMHNNLSRSNVDKIQNIKKTLFKFRTAIIDSEFEIFHTNSLLEKINNLLTTITELLNGAYLYRIFTIKNTKYKIGKVSCIWFYKSNEKIIQTIDNIINEKIINHDNENNIVIESESNCEIVIGNWIENKYLASQQKEMELKNLELLNYEGNPKDTSDEYTDTDFMRKILKCVANS</sequence>
<name>A0A174H6L7_9FIRM</name>
<proteinExistence type="predicted"/>
<dbReference type="EMBL" id="CYZP01000055">
    <property type="protein sequence ID" value="CUO68740.1"/>
    <property type="molecule type" value="Genomic_DNA"/>
</dbReference>
<protein>
    <submittedName>
        <fullName evidence="1">Uncharacterized protein</fullName>
    </submittedName>
</protein>
<evidence type="ECO:0000313" key="2">
    <source>
        <dbReference type="Proteomes" id="UP000095645"/>
    </source>
</evidence>
<dbReference type="Proteomes" id="UP000095645">
    <property type="component" value="Unassembled WGS sequence"/>
</dbReference>
<accession>A0A174H6L7</accession>
<evidence type="ECO:0000313" key="1">
    <source>
        <dbReference type="EMBL" id="CUO68740.1"/>
    </source>
</evidence>
<gene>
    <name evidence="1" type="ORF">ERS852476_03634</name>
</gene>
<organism evidence="1 2">
    <name type="scientific">Blautia obeum</name>
    <dbReference type="NCBI Taxonomy" id="40520"/>
    <lineage>
        <taxon>Bacteria</taxon>
        <taxon>Bacillati</taxon>
        <taxon>Bacillota</taxon>
        <taxon>Clostridia</taxon>
        <taxon>Lachnospirales</taxon>
        <taxon>Lachnospiraceae</taxon>
        <taxon>Blautia</taxon>
    </lineage>
</organism>
<dbReference type="RefSeq" id="WP_055058949.1">
    <property type="nucleotide sequence ID" value="NZ_CYZP01000055.1"/>
</dbReference>
<dbReference type="AlphaFoldDB" id="A0A174H6L7"/>
<reference evidence="1 2" key="1">
    <citation type="submission" date="2015-09" db="EMBL/GenBank/DDBJ databases">
        <authorList>
            <consortium name="Pathogen Informatics"/>
        </authorList>
    </citation>
    <scope>NUCLEOTIDE SEQUENCE [LARGE SCALE GENOMIC DNA]</scope>
    <source>
        <strain evidence="1 2">2789STDY5834861</strain>
    </source>
</reference>